<evidence type="ECO:0000256" key="1">
    <source>
        <dbReference type="SAM" id="SignalP"/>
    </source>
</evidence>
<organism evidence="2 3">
    <name type="scientific">Gilliamella apicola</name>
    <dbReference type="NCBI Taxonomy" id="1196095"/>
    <lineage>
        <taxon>Bacteria</taxon>
        <taxon>Pseudomonadati</taxon>
        <taxon>Pseudomonadota</taxon>
        <taxon>Gammaproteobacteria</taxon>
        <taxon>Orbales</taxon>
        <taxon>Orbaceae</taxon>
        <taxon>Gilliamella</taxon>
    </lineage>
</organism>
<dbReference type="AlphaFoldDB" id="A0A2V4E384"/>
<evidence type="ECO:0008006" key="4">
    <source>
        <dbReference type="Google" id="ProtNLM"/>
    </source>
</evidence>
<dbReference type="SUPFAM" id="SSF54001">
    <property type="entry name" value="Cysteine proteinases"/>
    <property type="match status" value="1"/>
</dbReference>
<sequence length="199" mass="23087">MRYIFIIGLLFTSYTAIADYLPQDGDIIFQSSQSNQSKAVEQATKSPYSHMGIIFTKNGKPYVFEAASKVVYTPLDKWINRGKNKKYVIKRLKDRTLSAKEITNLKQVAHTFENKPYDIWFGWDDNYIYCSELVWKIYNKALNLKIGKLQTIKDFNLSSSAVKQKLKERYGDKIPYQETVISPVAMFNSPLLITVDKNW</sequence>
<reference evidence="2 3" key="1">
    <citation type="submission" date="2018-05" db="EMBL/GenBank/DDBJ databases">
        <title>Reference genomes for bee gut microbiota database.</title>
        <authorList>
            <person name="Ellegaard K.M."/>
        </authorList>
    </citation>
    <scope>NUCLEOTIDE SEQUENCE [LARGE SCALE GENOMIC DNA]</scope>
    <source>
        <strain evidence="2 3">ESL0177</strain>
    </source>
</reference>
<dbReference type="InterPro" id="IPR038765">
    <property type="entry name" value="Papain-like_cys_pep_sf"/>
</dbReference>
<dbReference type="Gene3D" id="3.90.1720.10">
    <property type="entry name" value="endopeptidase domain like (from Nostoc punctiforme)"/>
    <property type="match status" value="1"/>
</dbReference>
<protein>
    <recommendedName>
        <fullName evidence="4">YiiX family permuted papain-like enzyme</fullName>
    </recommendedName>
</protein>
<accession>A0A2V4E384</accession>
<gene>
    <name evidence="2" type="ORF">DKK79_13445</name>
</gene>
<evidence type="ECO:0000313" key="2">
    <source>
        <dbReference type="EMBL" id="PXZ02475.1"/>
    </source>
</evidence>
<dbReference type="EMBL" id="QGLP01000010">
    <property type="protein sequence ID" value="PXZ02475.1"/>
    <property type="molecule type" value="Genomic_DNA"/>
</dbReference>
<proteinExistence type="predicted"/>
<evidence type="ECO:0000313" key="3">
    <source>
        <dbReference type="Proteomes" id="UP000247483"/>
    </source>
</evidence>
<feature type="signal peptide" evidence="1">
    <location>
        <begin position="1"/>
        <end position="18"/>
    </location>
</feature>
<dbReference type="Pfam" id="PF05708">
    <property type="entry name" value="Peptidase_C92"/>
    <property type="match status" value="1"/>
</dbReference>
<feature type="chain" id="PRO_5016128778" description="YiiX family permuted papain-like enzyme" evidence="1">
    <location>
        <begin position="19"/>
        <end position="199"/>
    </location>
</feature>
<name>A0A2V4E384_9GAMM</name>
<dbReference type="InterPro" id="IPR024453">
    <property type="entry name" value="Peptidase_C92"/>
</dbReference>
<comment type="caution">
    <text evidence="2">The sequence shown here is derived from an EMBL/GenBank/DDBJ whole genome shotgun (WGS) entry which is preliminary data.</text>
</comment>
<keyword evidence="1" id="KW-0732">Signal</keyword>
<dbReference type="NCBIfam" id="NF007458">
    <property type="entry name" value="PRK10030.1"/>
    <property type="match status" value="1"/>
</dbReference>
<dbReference type="RefSeq" id="WP_034882352.1">
    <property type="nucleotide sequence ID" value="NZ_QGLP01000010.1"/>
</dbReference>
<dbReference type="Proteomes" id="UP000247483">
    <property type="component" value="Unassembled WGS sequence"/>
</dbReference>